<comment type="caution">
    <text evidence="2">The sequence shown here is derived from an EMBL/GenBank/DDBJ whole genome shotgun (WGS) entry which is preliminary data.</text>
</comment>
<name>A0ABR1BQ39_NECAM</name>
<accession>A0ABR1BQ39</accession>
<keyword evidence="1" id="KW-0732">Signal</keyword>
<evidence type="ECO:0008006" key="4">
    <source>
        <dbReference type="Google" id="ProtNLM"/>
    </source>
</evidence>
<keyword evidence="3" id="KW-1185">Reference proteome</keyword>
<evidence type="ECO:0000256" key="1">
    <source>
        <dbReference type="SAM" id="SignalP"/>
    </source>
</evidence>
<feature type="chain" id="PRO_5046659169" description="Secreted protein" evidence="1">
    <location>
        <begin position="24"/>
        <end position="109"/>
    </location>
</feature>
<proteinExistence type="predicted"/>
<feature type="signal peptide" evidence="1">
    <location>
        <begin position="1"/>
        <end position="23"/>
    </location>
</feature>
<organism evidence="2 3">
    <name type="scientific">Necator americanus</name>
    <name type="common">Human hookworm</name>
    <dbReference type="NCBI Taxonomy" id="51031"/>
    <lineage>
        <taxon>Eukaryota</taxon>
        <taxon>Metazoa</taxon>
        <taxon>Ecdysozoa</taxon>
        <taxon>Nematoda</taxon>
        <taxon>Chromadorea</taxon>
        <taxon>Rhabditida</taxon>
        <taxon>Rhabditina</taxon>
        <taxon>Rhabditomorpha</taxon>
        <taxon>Strongyloidea</taxon>
        <taxon>Ancylostomatidae</taxon>
        <taxon>Bunostominae</taxon>
        <taxon>Necator</taxon>
    </lineage>
</organism>
<reference evidence="2 3" key="1">
    <citation type="submission" date="2023-08" db="EMBL/GenBank/DDBJ databases">
        <title>A Necator americanus chromosomal reference genome.</title>
        <authorList>
            <person name="Ilik V."/>
            <person name="Petrzelkova K.J."/>
            <person name="Pardy F."/>
            <person name="Fuh T."/>
            <person name="Niatou-Singa F.S."/>
            <person name="Gouil Q."/>
            <person name="Baker L."/>
            <person name="Ritchie M.E."/>
            <person name="Jex A.R."/>
            <person name="Gazzola D."/>
            <person name="Li H."/>
            <person name="Toshio Fujiwara R."/>
            <person name="Zhan B."/>
            <person name="Aroian R.V."/>
            <person name="Pafco B."/>
            <person name="Schwarz E.M."/>
        </authorList>
    </citation>
    <scope>NUCLEOTIDE SEQUENCE [LARGE SCALE GENOMIC DNA]</scope>
    <source>
        <strain evidence="2 3">Aroian</strain>
        <tissue evidence="2">Whole animal</tissue>
    </source>
</reference>
<evidence type="ECO:0000313" key="3">
    <source>
        <dbReference type="Proteomes" id="UP001303046"/>
    </source>
</evidence>
<dbReference type="EMBL" id="JAVFWL010000001">
    <property type="protein sequence ID" value="KAK6727891.1"/>
    <property type="molecule type" value="Genomic_DNA"/>
</dbReference>
<gene>
    <name evidence="2" type="primary">Necator_chrI.g1641</name>
    <name evidence="2" type="ORF">RB195_005515</name>
</gene>
<dbReference type="Proteomes" id="UP001303046">
    <property type="component" value="Unassembled WGS sequence"/>
</dbReference>
<protein>
    <recommendedName>
        <fullName evidence="4">Secreted protein</fullName>
    </recommendedName>
</protein>
<evidence type="ECO:0000313" key="2">
    <source>
        <dbReference type="EMBL" id="KAK6727891.1"/>
    </source>
</evidence>
<sequence length="109" mass="12811">MVSRVATNLQIFFLLLVQQATLSTKLLPFQKTVFLIFPDYCEVLLICLVPWRRSGAGEFRQRTFEYRQFVGVALLRRWRVDEGVGEYEQPARALFPQFQSVLTVYRSFV</sequence>